<reference evidence="2 3" key="1">
    <citation type="submission" date="2019-04" db="EMBL/GenBank/DDBJ databases">
        <authorList>
            <person name="Li Y."/>
            <person name="Wang J."/>
        </authorList>
    </citation>
    <scope>NUCLEOTIDE SEQUENCE [LARGE SCALE GENOMIC DNA]</scope>
    <source>
        <strain evidence="2 3">DSM 14668</strain>
    </source>
</reference>
<evidence type="ECO:0000313" key="3">
    <source>
        <dbReference type="Proteomes" id="UP000309215"/>
    </source>
</evidence>
<dbReference type="Proteomes" id="UP000309215">
    <property type="component" value="Unassembled WGS sequence"/>
</dbReference>
<dbReference type="GO" id="GO:0007165">
    <property type="term" value="P:signal transduction"/>
    <property type="evidence" value="ECO:0007669"/>
    <property type="project" value="InterPro"/>
</dbReference>
<organism evidence="2 3">
    <name type="scientific">Polyangium fumosum</name>
    <dbReference type="NCBI Taxonomy" id="889272"/>
    <lineage>
        <taxon>Bacteria</taxon>
        <taxon>Pseudomonadati</taxon>
        <taxon>Myxococcota</taxon>
        <taxon>Polyangia</taxon>
        <taxon>Polyangiales</taxon>
        <taxon>Polyangiaceae</taxon>
        <taxon>Polyangium</taxon>
    </lineage>
</organism>
<gene>
    <name evidence="2" type="ORF">E8A74_14875</name>
</gene>
<dbReference type="GO" id="GO:0006935">
    <property type="term" value="P:chemotaxis"/>
    <property type="evidence" value="ECO:0007669"/>
    <property type="project" value="InterPro"/>
</dbReference>
<dbReference type="SMART" id="SM00260">
    <property type="entry name" value="CheW"/>
    <property type="match status" value="1"/>
</dbReference>
<proteinExistence type="predicted"/>
<dbReference type="InterPro" id="IPR039315">
    <property type="entry name" value="CheW"/>
</dbReference>
<feature type="domain" description="CheW-like" evidence="1">
    <location>
        <begin position="1"/>
        <end position="136"/>
    </location>
</feature>
<dbReference type="RefSeq" id="WP_136929663.1">
    <property type="nucleotide sequence ID" value="NZ_SSMQ01000013.1"/>
</dbReference>
<sequence length="136" mass="14736">MTNLVLTRMGGRPCAIPCEHVVEIIPRVQLDHVPDAPSEVLGVINLRGRVVPVIDLRGRLSQTKPLPFYQHLVIVRAAKGKLLGLAVDEVRDVVTVQEDAIEKPGEIAGVRSPGVVRIEDDLVLVLGPEDAYHGSS</sequence>
<dbReference type="PANTHER" id="PTHR22617:SF23">
    <property type="entry name" value="CHEMOTAXIS PROTEIN CHEW"/>
    <property type="match status" value="1"/>
</dbReference>
<dbReference type="GO" id="GO:0005829">
    <property type="term" value="C:cytosol"/>
    <property type="evidence" value="ECO:0007669"/>
    <property type="project" value="TreeGrafter"/>
</dbReference>
<evidence type="ECO:0000259" key="1">
    <source>
        <dbReference type="PROSITE" id="PS50851"/>
    </source>
</evidence>
<dbReference type="Pfam" id="PF01584">
    <property type="entry name" value="CheW"/>
    <property type="match status" value="1"/>
</dbReference>
<dbReference type="PROSITE" id="PS50851">
    <property type="entry name" value="CHEW"/>
    <property type="match status" value="1"/>
</dbReference>
<dbReference type="PANTHER" id="PTHR22617">
    <property type="entry name" value="CHEMOTAXIS SENSOR HISTIDINE KINASE-RELATED"/>
    <property type="match status" value="1"/>
</dbReference>
<accession>A0A4U1JDJ0</accession>
<name>A0A4U1JDJ0_9BACT</name>
<dbReference type="Gene3D" id="2.30.30.40">
    <property type="entry name" value="SH3 Domains"/>
    <property type="match status" value="1"/>
</dbReference>
<dbReference type="InterPro" id="IPR036061">
    <property type="entry name" value="CheW-like_dom_sf"/>
</dbReference>
<dbReference type="InterPro" id="IPR002545">
    <property type="entry name" value="CheW-lke_dom"/>
</dbReference>
<dbReference type="AlphaFoldDB" id="A0A4U1JDJ0"/>
<dbReference type="EMBL" id="SSMQ01000013">
    <property type="protein sequence ID" value="TKD08568.1"/>
    <property type="molecule type" value="Genomic_DNA"/>
</dbReference>
<protein>
    <submittedName>
        <fullName evidence="2">Purine-binding chemotaxis protein CheW</fullName>
    </submittedName>
</protein>
<dbReference type="Gene3D" id="2.40.50.180">
    <property type="entry name" value="CheA-289, Domain 4"/>
    <property type="match status" value="1"/>
</dbReference>
<keyword evidence="3" id="KW-1185">Reference proteome</keyword>
<evidence type="ECO:0000313" key="2">
    <source>
        <dbReference type="EMBL" id="TKD08568.1"/>
    </source>
</evidence>
<dbReference type="SUPFAM" id="SSF50341">
    <property type="entry name" value="CheW-like"/>
    <property type="match status" value="1"/>
</dbReference>
<dbReference type="OrthoDB" id="9790406at2"/>
<comment type="caution">
    <text evidence="2">The sequence shown here is derived from an EMBL/GenBank/DDBJ whole genome shotgun (WGS) entry which is preliminary data.</text>
</comment>